<gene>
    <name evidence="2" type="ORF">HMC16_00210</name>
</gene>
<dbReference type="EMBL" id="JABFEE010000001">
    <property type="protein sequence ID" value="MBA1834170.1"/>
    <property type="molecule type" value="Genomic_DNA"/>
</dbReference>
<accession>A0A838CI00</accession>
<sequence length="558" mass="61902">MEAILAGLGLPDYRELNEFDWAAEKLRRENIVAARGQYVGLLNKNFMPVMDIEDWEGASWGETFQDTANMQMVLPGEVKPGVQNPLVRYLLQTGSDDPDGVFHDALTVIVERPGRGGTLRRFYRVLDISPEGGRDYPDKVTITGLDGIEYLKHLPLWADPSNRSKVVQLQFEDKQAGSAEFVSRKLIGRNLIGYQQPSMLAQIFDGEVGSFTMTDDYSDTRRWRPMNSPMHRVICSPIASGLPSEHCIVTARWDNAWDLLKPTWEASGILPIVTLWLPGDRQPFPNHTELTMPTVIVDFRPVSTVTGARTMLGQGIQSLRRKIDAGDRFTSVIEFSDVATPTRDGRPPWVVFDCEDAPRVTIRKSTDSRFLVGGKSPKAVNTAVKAGVKGVGAVLGFFFPRIASLANYGADMAAELSADRFLNLNEHHDRDRYVRHGRSGYISVAKQGEANSVDSIQKAWQAKTETNGGLSVEFRIGDAYPYQPGRDFQLGDTVGLGAWGEVWAAYVSEITWTSSPGEPVGYEITLGDLRQVTSPEKLFASNVETIKSRLARLTSTIN</sequence>
<dbReference type="Pfam" id="PF14594">
    <property type="entry name" value="Sipho_Gp37"/>
    <property type="match status" value="1"/>
</dbReference>
<evidence type="ECO:0000313" key="2">
    <source>
        <dbReference type="EMBL" id="MBA1834170.1"/>
    </source>
</evidence>
<dbReference type="Proteomes" id="UP000581408">
    <property type="component" value="Unassembled WGS sequence"/>
</dbReference>
<name>A0A838CI00_9CORY</name>
<organism evidence="2 3">
    <name type="scientific">Corynebacterium wankanglinii</name>
    <dbReference type="NCBI Taxonomy" id="2735136"/>
    <lineage>
        <taxon>Bacteria</taxon>
        <taxon>Bacillati</taxon>
        <taxon>Actinomycetota</taxon>
        <taxon>Actinomycetes</taxon>
        <taxon>Mycobacteriales</taxon>
        <taxon>Corynebacteriaceae</taxon>
        <taxon>Corynebacterium</taxon>
    </lineage>
</organism>
<feature type="domain" description="Gp28/Gp37-like" evidence="1">
    <location>
        <begin position="139"/>
        <end position="528"/>
    </location>
</feature>
<evidence type="ECO:0000259" key="1">
    <source>
        <dbReference type="Pfam" id="PF14594"/>
    </source>
</evidence>
<dbReference type="AlphaFoldDB" id="A0A838CI00"/>
<comment type="caution">
    <text evidence="2">The sequence shown here is derived from an EMBL/GenBank/DDBJ whole genome shotgun (WGS) entry which is preliminary data.</text>
</comment>
<reference evidence="2 3" key="1">
    <citation type="submission" date="2020-05" db="EMBL/GenBank/DDBJ databases">
        <title>Descriptions of Corynebacterium xxxx sp. nov., Corynebacterium yyyy sp. nov. and Corynebacterium zzzz sp. nov.</title>
        <authorList>
            <person name="Zhang G."/>
        </authorList>
    </citation>
    <scope>NUCLEOTIDE SEQUENCE [LARGE SCALE GENOMIC DNA]</scope>
    <source>
        <strain evidence="3">zg-915</strain>
    </source>
</reference>
<proteinExistence type="predicted"/>
<evidence type="ECO:0000313" key="3">
    <source>
        <dbReference type="Proteomes" id="UP000581408"/>
    </source>
</evidence>
<dbReference type="InterPro" id="IPR029432">
    <property type="entry name" value="Gp28/Gp37-like_dom"/>
</dbReference>
<protein>
    <recommendedName>
        <fullName evidence="1">Gp28/Gp37-like domain-containing protein</fullName>
    </recommendedName>
</protein>